<feature type="region of interest" description="Disordered" evidence="1">
    <location>
        <begin position="884"/>
        <end position="929"/>
    </location>
</feature>
<keyword evidence="4" id="KW-1185">Reference proteome</keyword>
<gene>
    <name evidence="3" type="ORF">PQ456_10980</name>
</gene>
<name>A0AAX3M704_9BACL</name>
<dbReference type="AlphaFoldDB" id="A0AAX3M704"/>
<feature type="signal peptide" evidence="2">
    <location>
        <begin position="1"/>
        <end position="27"/>
    </location>
</feature>
<feature type="compositionally biased region" description="Polar residues" evidence="1">
    <location>
        <begin position="920"/>
        <end position="929"/>
    </location>
</feature>
<feature type="compositionally biased region" description="Basic and acidic residues" evidence="1">
    <location>
        <begin position="910"/>
        <end position="919"/>
    </location>
</feature>
<keyword evidence="2" id="KW-0732">Signal</keyword>
<proteinExistence type="predicted"/>
<feature type="chain" id="PRO_5044005011" description="DUF11 domain-containing protein" evidence="2">
    <location>
        <begin position="28"/>
        <end position="929"/>
    </location>
</feature>
<evidence type="ECO:0008006" key="5">
    <source>
        <dbReference type="Google" id="ProtNLM"/>
    </source>
</evidence>
<evidence type="ECO:0000256" key="1">
    <source>
        <dbReference type="SAM" id="MobiDB-lite"/>
    </source>
</evidence>
<evidence type="ECO:0000313" key="4">
    <source>
        <dbReference type="Proteomes" id="UP001220509"/>
    </source>
</evidence>
<feature type="region of interest" description="Disordered" evidence="1">
    <location>
        <begin position="577"/>
        <end position="599"/>
    </location>
</feature>
<evidence type="ECO:0000313" key="3">
    <source>
        <dbReference type="EMBL" id="WCT58009.1"/>
    </source>
</evidence>
<dbReference type="Proteomes" id="UP001220509">
    <property type="component" value="Chromosome"/>
</dbReference>
<organism evidence="3 4">
    <name type="scientific">Paenibacillus kyungheensis</name>
    <dbReference type="NCBI Taxonomy" id="1452732"/>
    <lineage>
        <taxon>Bacteria</taxon>
        <taxon>Bacillati</taxon>
        <taxon>Bacillota</taxon>
        <taxon>Bacilli</taxon>
        <taxon>Bacillales</taxon>
        <taxon>Paenibacillaceae</taxon>
        <taxon>Paenibacillus</taxon>
    </lineage>
</organism>
<sequence length="929" mass="101027">MKKYPAYLALLAGMVALSQTTNNPVFAAPTHLAATQMNPSTSASLTALPSISLQSGVSVKLTDIQLASKNTGNILTYTLTYTNTTSSPYKLMNSFSRVSTIRTSPIKGVPVPDNKDQITISPKSTQAITYYVDMKKENKLANSKITMFGWDFNAANYEKKLGTFTVPANYSSAIAQGKSKKVTIGTTTLNLKPQQLQVIRFNNKLYARLAVQVSNLSTEVLEAPNYHTYLQSATGSTFELQLDHASSDFSISPGDTQSIKYIAAIPASLNTTNMTLQITSNTVATDSKIDSSTASSVTNLELPVVAFKLPKVSPSSLTVPVASSRKIAVDGTMIETQLKTATISTSGDKAVWTMQFRIKNIGNQTVVLPTYETSIKTSEGYSFPITTKAFTNLALKPLQEKQIQLSAEIPAQLKQQQLQLQLLESSATTPSNTTTNTQVADNTQAKSAIILPTAFYMIPYSQEQNQSAQTEYTFDNNYGNFGVTLESFQRMPWTAEDIVVAKIRLRNAGTSSVNLPLLGGWIKAQNNRISSPVQIIAEQTDTSLDAGQSRVYYVVSHFDADADLSQLKIELYPNVDTANNDSTSPATNTTTSTGNTLDQDNPFLSLQVGQINSTVAKIASGSSFHIQTIGKKAEIKERRTITYEGASQKIAYTELEMKSEEKRTSTPARLIAYYKTPNNEYYEATVNQSDKTVGPDGKNLITVWSKLPASINTSGLTLYIGEAINDGKMSTATTTPTGYINAVELGLNKQTPPVVASVSSDMELFPYRFAITSATGSLSEGQESIALNMTYNFSKDNTYNMGTYGHNLVIQWVDPSGQVQEKTMVPGTDLTLGKSIPYSTTLNSNVYKTMKGGRFLINVYDEFEGERILLGTQSYRIDYTANIVNTPSTTSPVDTPTTNPGTPPTTNQPDKPDSTDRNNKNSTTDLSAN</sequence>
<feature type="compositionally biased region" description="Low complexity" evidence="1">
    <location>
        <begin position="884"/>
        <end position="909"/>
    </location>
</feature>
<reference evidence="3 4" key="1">
    <citation type="submission" date="2023-02" db="EMBL/GenBank/DDBJ databases">
        <title>Genome sequence of Paenibacillus kyungheensis KACC 18744.</title>
        <authorList>
            <person name="Kim S."/>
            <person name="Heo J."/>
            <person name="Kwon S.-W."/>
        </authorList>
    </citation>
    <scope>NUCLEOTIDE SEQUENCE [LARGE SCALE GENOMIC DNA]</scope>
    <source>
        <strain evidence="3 4">KACC 18744</strain>
    </source>
</reference>
<evidence type="ECO:0000256" key="2">
    <source>
        <dbReference type="SAM" id="SignalP"/>
    </source>
</evidence>
<feature type="compositionally biased region" description="Low complexity" evidence="1">
    <location>
        <begin position="577"/>
        <end position="596"/>
    </location>
</feature>
<dbReference type="KEGG" id="pka:PQ456_10980"/>
<dbReference type="RefSeq" id="WP_273616170.1">
    <property type="nucleotide sequence ID" value="NZ_CP117416.1"/>
</dbReference>
<protein>
    <recommendedName>
        <fullName evidence="5">DUF11 domain-containing protein</fullName>
    </recommendedName>
</protein>
<accession>A0AAX3M704</accession>
<dbReference type="EMBL" id="CP117416">
    <property type="protein sequence ID" value="WCT58009.1"/>
    <property type="molecule type" value="Genomic_DNA"/>
</dbReference>